<feature type="compositionally biased region" description="Polar residues" evidence="1">
    <location>
        <begin position="72"/>
        <end position="81"/>
    </location>
</feature>
<evidence type="ECO:0000313" key="2">
    <source>
        <dbReference type="EMBL" id="ETK88778.1"/>
    </source>
</evidence>
<organism evidence="2">
    <name type="scientific">Phytophthora nicotianae</name>
    <name type="common">Potato buckeye rot agent</name>
    <name type="synonym">Phytophthora parasitica</name>
    <dbReference type="NCBI Taxonomy" id="4792"/>
    <lineage>
        <taxon>Eukaryota</taxon>
        <taxon>Sar</taxon>
        <taxon>Stramenopiles</taxon>
        <taxon>Oomycota</taxon>
        <taxon>Peronosporomycetes</taxon>
        <taxon>Peronosporales</taxon>
        <taxon>Peronosporaceae</taxon>
        <taxon>Phytophthora</taxon>
    </lineage>
</organism>
<feature type="region of interest" description="Disordered" evidence="1">
    <location>
        <begin position="30"/>
        <end position="81"/>
    </location>
</feature>
<gene>
    <name evidence="2" type="ORF">L915_07014</name>
</gene>
<sequence>MPLLSDILDGLFDDHGAVIDTDYIGTEKECRVPATSRNEKKSEETSLREDKQAAIFDRSPTSTESGVKGTEDTSTTAECPT</sequence>
<protein>
    <submittedName>
        <fullName evidence="2">Uncharacterized protein</fullName>
    </submittedName>
</protein>
<evidence type="ECO:0000256" key="1">
    <source>
        <dbReference type="SAM" id="MobiDB-lite"/>
    </source>
</evidence>
<dbReference type="Proteomes" id="UP000053236">
    <property type="component" value="Unassembled WGS sequence"/>
</dbReference>
<dbReference type="AlphaFoldDB" id="W2H0H3"/>
<feature type="compositionally biased region" description="Basic and acidic residues" evidence="1">
    <location>
        <begin position="30"/>
        <end position="52"/>
    </location>
</feature>
<name>W2H0H3_PHYNI</name>
<proteinExistence type="predicted"/>
<reference evidence="2" key="1">
    <citation type="submission" date="2013-11" db="EMBL/GenBank/DDBJ databases">
        <title>The Genome Sequence of Phytophthora parasitica CJ02B3.</title>
        <authorList>
            <consortium name="The Broad Institute Genomics Platform"/>
            <person name="Russ C."/>
            <person name="Tyler B."/>
            <person name="Panabieres F."/>
            <person name="Shan W."/>
            <person name="Tripathy S."/>
            <person name="Grunwald N."/>
            <person name="Machado M."/>
            <person name="Johnson C.S."/>
            <person name="Arredondo F."/>
            <person name="Hong C."/>
            <person name="Coffey M."/>
            <person name="Young S.K."/>
            <person name="Zeng Q."/>
            <person name="Gargeya S."/>
            <person name="Fitzgerald M."/>
            <person name="Abouelleil A."/>
            <person name="Alvarado L."/>
            <person name="Chapman S.B."/>
            <person name="Gainer-Dewar J."/>
            <person name="Goldberg J."/>
            <person name="Griggs A."/>
            <person name="Gujja S."/>
            <person name="Hansen M."/>
            <person name="Howarth C."/>
            <person name="Imamovic A."/>
            <person name="Ireland A."/>
            <person name="Larimer J."/>
            <person name="McCowan C."/>
            <person name="Murphy C."/>
            <person name="Pearson M."/>
            <person name="Poon T.W."/>
            <person name="Priest M."/>
            <person name="Roberts A."/>
            <person name="Saif S."/>
            <person name="Shea T."/>
            <person name="Sykes S."/>
            <person name="Wortman J."/>
            <person name="Nusbaum C."/>
            <person name="Birren B."/>
        </authorList>
    </citation>
    <scope>NUCLEOTIDE SEQUENCE [LARGE SCALE GENOMIC DNA]</scope>
    <source>
        <strain evidence="2">CJ02B3</strain>
    </source>
</reference>
<accession>W2H0H3</accession>
<dbReference type="EMBL" id="KI685813">
    <property type="protein sequence ID" value="ETK88778.1"/>
    <property type="molecule type" value="Genomic_DNA"/>
</dbReference>